<evidence type="ECO:0000313" key="2">
    <source>
        <dbReference type="Proteomes" id="UP001157138"/>
    </source>
</evidence>
<keyword evidence="2" id="KW-1185">Reference proteome</keyword>
<evidence type="ECO:0000313" key="1">
    <source>
        <dbReference type="EMBL" id="GLT16506.1"/>
    </source>
</evidence>
<comment type="caution">
    <text evidence="1">The sequence shown here is derived from an EMBL/GenBank/DDBJ whole genome shotgun (WGS) entry which is preliminary data.</text>
</comment>
<organism evidence="1 2">
    <name type="scientific">Vibrio zhanjiangensis</name>
    <dbReference type="NCBI Taxonomy" id="1046128"/>
    <lineage>
        <taxon>Bacteria</taxon>
        <taxon>Pseudomonadati</taxon>
        <taxon>Pseudomonadota</taxon>
        <taxon>Gammaproteobacteria</taxon>
        <taxon>Vibrionales</taxon>
        <taxon>Vibrionaceae</taxon>
        <taxon>Vibrio</taxon>
    </lineage>
</organism>
<protein>
    <submittedName>
        <fullName evidence="1">Uncharacterized protein</fullName>
    </submittedName>
</protein>
<accession>A0ABQ6ETW2</accession>
<reference evidence="2" key="1">
    <citation type="journal article" date="2019" name="Int. J. Syst. Evol. Microbiol.">
        <title>The Global Catalogue of Microorganisms (GCM) 10K type strain sequencing project: providing services to taxonomists for standard genome sequencing and annotation.</title>
        <authorList>
            <consortium name="The Broad Institute Genomics Platform"/>
            <consortium name="The Broad Institute Genome Sequencing Center for Infectious Disease"/>
            <person name="Wu L."/>
            <person name="Ma J."/>
        </authorList>
    </citation>
    <scope>NUCLEOTIDE SEQUENCE [LARGE SCALE GENOMIC DNA]</scope>
    <source>
        <strain evidence="2">NBRC 108723</strain>
    </source>
</reference>
<dbReference type="RefSeq" id="WP_284190430.1">
    <property type="nucleotide sequence ID" value="NZ_BSPW01000006.1"/>
</dbReference>
<proteinExistence type="predicted"/>
<dbReference type="Proteomes" id="UP001157138">
    <property type="component" value="Unassembled WGS sequence"/>
</dbReference>
<name>A0ABQ6ETW2_9VIBR</name>
<gene>
    <name evidence="1" type="ORF">GCM10007938_02820</name>
</gene>
<sequence length="316" mass="35653">MSHLFGRYVLDTDVVTPSGMNLELSLAVAKADLGRFNQLQMDSGEQYSFSQISFLESEDKHQRIIEVIDLLLTSMLNKLPKMLKPVPVIISVPEFVSESDMIVWLEESIHFKWLSKIEIRHSSGPKFFEQSLQFLDRHDAIISLSADSVFCQLDSLIEQSQVMGSHNPWGMIPSEGGAGVIFTRKNIVETLKLQPIAMLEYFISEQSITDRRGMMRLVQKASSQYQHLGRVYSDMHNCRSHTEDYGFALGARAEKFENPQQPFLINDLWGTLGQASALALLSAFSHTHLLSDSAALLMFDTYGDRALLKVSLCSQK</sequence>
<dbReference type="EMBL" id="BSPW01000006">
    <property type="protein sequence ID" value="GLT16506.1"/>
    <property type="molecule type" value="Genomic_DNA"/>
</dbReference>